<accession>A0ABV0QFP6</accession>
<protein>
    <submittedName>
        <fullName evidence="1">Uncharacterized protein</fullName>
    </submittedName>
</protein>
<name>A0ABV0QFP6_9TELE</name>
<evidence type="ECO:0000313" key="1">
    <source>
        <dbReference type="EMBL" id="MEQ2194635.1"/>
    </source>
</evidence>
<organism evidence="1 2">
    <name type="scientific">Xenoophorus captivus</name>
    <dbReference type="NCBI Taxonomy" id="1517983"/>
    <lineage>
        <taxon>Eukaryota</taxon>
        <taxon>Metazoa</taxon>
        <taxon>Chordata</taxon>
        <taxon>Craniata</taxon>
        <taxon>Vertebrata</taxon>
        <taxon>Euteleostomi</taxon>
        <taxon>Actinopterygii</taxon>
        <taxon>Neopterygii</taxon>
        <taxon>Teleostei</taxon>
        <taxon>Neoteleostei</taxon>
        <taxon>Acanthomorphata</taxon>
        <taxon>Ovalentaria</taxon>
        <taxon>Atherinomorphae</taxon>
        <taxon>Cyprinodontiformes</taxon>
        <taxon>Goodeidae</taxon>
        <taxon>Xenoophorus</taxon>
    </lineage>
</organism>
<dbReference type="EMBL" id="JAHRIN010009468">
    <property type="protein sequence ID" value="MEQ2194635.1"/>
    <property type="molecule type" value="Genomic_DNA"/>
</dbReference>
<sequence length="57" mass="6383">CSGVEERLPSANPFLSSRPCDVFLKDQEMDTIALLPLFESYCIMSDSNGAKVSERRE</sequence>
<reference evidence="1 2" key="1">
    <citation type="submission" date="2021-06" db="EMBL/GenBank/DDBJ databases">
        <authorList>
            <person name="Palmer J.M."/>
        </authorList>
    </citation>
    <scope>NUCLEOTIDE SEQUENCE [LARGE SCALE GENOMIC DNA]</scope>
    <source>
        <strain evidence="1 2">XC_2019</strain>
        <tissue evidence="1">Muscle</tissue>
    </source>
</reference>
<feature type="non-terminal residue" evidence="1">
    <location>
        <position position="1"/>
    </location>
</feature>
<keyword evidence="2" id="KW-1185">Reference proteome</keyword>
<comment type="caution">
    <text evidence="1">The sequence shown here is derived from an EMBL/GenBank/DDBJ whole genome shotgun (WGS) entry which is preliminary data.</text>
</comment>
<dbReference type="Proteomes" id="UP001434883">
    <property type="component" value="Unassembled WGS sequence"/>
</dbReference>
<gene>
    <name evidence="1" type="ORF">XENOCAPTIV_000713</name>
</gene>
<evidence type="ECO:0000313" key="2">
    <source>
        <dbReference type="Proteomes" id="UP001434883"/>
    </source>
</evidence>
<proteinExistence type="predicted"/>